<dbReference type="GeneID" id="95775729"/>
<evidence type="ECO:0000313" key="7">
    <source>
        <dbReference type="EMBL" id="TLX41198.1"/>
    </source>
</evidence>
<keyword evidence="4 6" id="KW-1133">Transmembrane helix</keyword>
<evidence type="ECO:0000256" key="3">
    <source>
        <dbReference type="ARBA" id="ARBA00022692"/>
    </source>
</evidence>
<comment type="subcellular location">
    <subcellularLocation>
        <location evidence="1">Cell membrane</location>
        <topology evidence="1">Multi-pass membrane protein</topology>
    </subcellularLocation>
</comment>
<dbReference type="GO" id="GO:0005886">
    <property type="term" value="C:plasma membrane"/>
    <property type="evidence" value="ECO:0007669"/>
    <property type="project" value="UniProtKB-SubCell"/>
</dbReference>
<evidence type="ECO:0000256" key="4">
    <source>
        <dbReference type="ARBA" id="ARBA00022989"/>
    </source>
</evidence>
<sequence>MAIIAQILAGLGLLFVGLKIMSTHLQQATGRRVRNLLRTATRSPFAGLLCGTLAGAATQSSNAVAVISGNLVRGGVLTTRDAIPIVAGGNVGTAALVFVAAIDFRLLVLYLVAMVGFGFQFKLDRRPAFKEWMGVALGLALVLLGLDYIKQGPRALDVSALAAVLDHGISPWVGFLLGLIAAAVSQSSSTPTILVVALMQSQVLGLDDSIIIVMGANLGSGISAVLTAGELEGTGRQLCYVHVLVKAVGCLLVGAVLLAAGWLGAEPVALLSQMGGGKASASLSLLFLALQVAGAVPVSLARGVTEAIAARLSPPTMEDSASKPRFIHERALGDFATALDLAEQEIMRLVKLLPTLLPDLDQQDQSGPAERLALWRGANAIGVAIDQFLSDLIARGVPRGSLQTALHLQALVETVRTLQDTLHAFTEVVEGFADLPPLGFNLSESLRTIILSLADATDGDAEDLDLIITLAGDRSDLLSRIRRQLAASALGTGEDARQLLLATSLFERGVWLVRRSAVALRAPANEANPVVNAASGEARKREEADAHRT</sequence>
<reference evidence="7 8" key="1">
    <citation type="submission" date="2019-05" db="EMBL/GenBank/DDBJ databases">
        <authorList>
            <person name="Zhou X."/>
        </authorList>
    </citation>
    <scope>NUCLEOTIDE SEQUENCE [LARGE SCALE GENOMIC DNA]</scope>
    <source>
        <strain evidence="7 8">DSM 432</strain>
    </source>
</reference>
<dbReference type="PANTHER" id="PTHR10010:SF46">
    <property type="entry name" value="SODIUM-DEPENDENT PHOSPHATE TRANSPORT PROTEIN 2B"/>
    <property type="match status" value="1"/>
</dbReference>
<dbReference type="EMBL" id="VAUP01000038">
    <property type="protein sequence ID" value="TLX41198.1"/>
    <property type="molecule type" value="Genomic_DNA"/>
</dbReference>
<evidence type="ECO:0000256" key="5">
    <source>
        <dbReference type="ARBA" id="ARBA00023136"/>
    </source>
</evidence>
<keyword evidence="3 6" id="KW-0812">Transmembrane</keyword>
<protein>
    <submittedName>
        <fullName evidence="7">Na/Pi cotransporter family protein</fullName>
    </submittedName>
</protein>
<evidence type="ECO:0000256" key="1">
    <source>
        <dbReference type="ARBA" id="ARBA00004651"/>
    </source>
</evidence>
<evidence type="ECO:0000256" key="6">
    <source>
        <dbReference type="SAM" id="Phobius"/>
    </source>
</evidence>
<feature type="transmembrane region" description="Helical" evidence="6">
    <location>
        <begin position="283"/>
        <end position="304"/>
    </location>
</feature>
<evidence type="ECO:0000256" key="2">
    <source>
        <dbReference type="ARBA" id="ARBA00022475"/>
    </source>
</evidence>
<evidence type="ECO:0000313" key="8">
    <source>
        <dbReference type="Proteomes" id="UP000305131"/>
    </source>
</evidence>
<proteinExistence type="predicted"/>
<keyword evidence="5 6" id="KW-0472">Membrane</keyword>
<dbReference type="GO" id="GO:0005436">
    <property type="term" value="F:sodium:phosphate symporter activity"/>
    <property type="evidence" value="ECO:0007669"/>
    <property type="project" value="InterPro"/>
</dbReference>
<dbReference type="AlphaFoldDB" id="A0A6C1KA91"/>
<dbReference type="GO" id="GO:0044341">
    <property type="term" value="P:sodium-dependent phosphate transport"/>
    <property type="evidence" value="ECO:0007669"/>
    <property type="project" value="InterPro"/>
</dbReference>
<dbReference type="RefSeq" id="WP_138401240.1">
    <property type="nucleotide sequence ID" value="NZ_JBAFVI010000003.1"/>
</dbReference>
<gene>
    <name evidence="7" type="ORF">FBQ73_19940</name>
</gene>
<dbReference type="NCBIfam" id="NF037997">
    <property type="entry name" value="Na_Pi_symport"/>
    <property type="match status" value="1"/>
</dbReference>
<dbReference type="Proteomes" id="UP000305131">
    <property type="component" value="Unassembled WGS sequence"/>
</dbReference>
<keyword evidence="2" id="KW-1003">Cell membrane</keyword>
<feature type="transmembrane region" description="Helical" evidence="6">
    <location>
        <begin position="131"/>
        <end position="149"/>
    </location>
</feature>
<feature type="transmembrane region" description="Helical" evidence="6">
    <location>
        <begin position="210"/>
        <end position="228"/>
    </location>
</feature>
<dbReference type="PANTHER" id="PTHR10010">
    <property type="entry name" value="SOLUTE CARRIER FAMILY 34 SODIUM PHOSPHATE , MEMBER 2-RELATED"/>
    <property type="match status" value="1"/>
</dbReference>
<accession>A0A6C1KA91</accession>
<dbReference type="OrthoDB" id="5786928at2"/>
<feature type="transmembrane region" description="Helical" evidence="6">
    <location>
        <begin position="169"/>
        <end position="198"/>
    </location>
</feature>
<feature type="transmembrane region" description="Helical" evidence="6">
    <location>
        <begin position="240"/>
        <end position="263"/>
    </location>
</feature>
<dbReference type="Pfam" id="PF02690">
    <property type="entry name" value="Na_Pi_cotrans"/>
    <property type="match status" value="2"/>
</dbReference>
<name>A0A6C1KA91_XANAU</name>
<comment type="caution">
    <text evidence="7">The sequence shown here is derived from an EMBL/GenBank/DDBJ whole genome shotgun (WGS) entry which is preliminary data.</text>
</comment>
<dbReference type="InterPro" id="IPR003841">
    <property type="entry name" value="Na/Pi_transpt"/>
</dbReference>
<organism evidence="7 8">
    <name type="scientific">Xanthobacter autotrophicus</name>
    <dbReference type="NCBI Taxonomy" id="280"/>
    <lineage>
        <taxon>Bacteria</taxon>
        <taxon>Pseudomonadati</taxon>
        <taxon>Pseudomonadota</taxon>
        <taxon>Alphaproteobacteria</taxon>
        <taxon>Hyphomicrobiales</taxon>
        <taxon>Xanthobacteraceae</taxon>
        <taxon>Xanthobacter</taxon>
    </lineage>
</organism>
<feature type="transmembrane region" description="Helical" evidence="6">
    <location>
        <begin position="94"/>
        <end position="119"/>
    </location>
</feature>